<gene>
    <name evidence="15" type="ORF">FRD01_23460</name>
</gene>
<dbReference type="OrthoDB" id="9765339at2"/>
<dbReference type="Gene3D" id="1.10.540.10">
    <property type="entry name" value="Acyl-CoA dehydrogenase/oxidase, N-terminal domain"/>
    <property type="match status" value="1"/>
</dbReference>
<reference evidence="15 16" key="1">
    <citation type="submission" date="2019-08" db="EMBL/GenBank/DDBJ databases">
        <authorList>
            <person name="Liang Q."/>
        </authorList>
    </citation>
    <scope>NUCLEOTIDE SEQUENCE [LARGE SCALE GENOMIC DNA]</scope>
    <source>
        <strain evidence="15 16">V1718</strain>
    </source>
</reference>
<dbReference type="Gene3D" id="2.40.110.10">
    <property type="entry name" value="Butyryl-CoA Dehydrogenase, subunit A, domain 2"/>
    <property type="match status" value="1"/>
</dbReference>
<dbReference type="InterPro" id="IPR046373">
    <property type="entry name" value="Acyl-CoA_Oxase/DH_mid-dom_sf"/>
</dbReference>
<dbReference type="InterPro" id="IPR036250">
    <property type="entry name" value="AcylCo_DH-like_C"/>
</dbReference>
<dbReference type="EC" id="1.3.99.41" evidence="8"/>
<dbReference type="SUPFAM" id="SSF47203">
    <property type="entry name" value="Acyl-CoA dehydrogenase C-terminal domain-like"/>
    <property type="match status" value="1"/>
</dbReference>
<dbReference type="PANTHER" id="PTHR42803:SF1">
    <property type="entry name" value="BROAD-SPECIFICITY LINEAR ACYL-COA DEHYDROGENASE FADE5"/>
    <property type="match status" value="1"/>
</dbReference>
<dbReference type="Pfam" id="PF02770">
    <property type="entry name" value="Acyl-CoA_dh_M"/>
    <property type="match status" value="1"/>
</dbReference>
<evidence type="ECO:0000256" key="9">
    <source>
        <dbReference type="ARBA" id="ARBA00069043"/>
    </source>
</evidence>
<evidence type="ECO:0000256" key="4">
    <source>
        <dbReference type="ARBA" id="ARBA00022827"/>
    </source>
</evidence>
<dbReference type="InterPro" id="IPR009100">
    <property type="entry name" value="AcylCoA_DH/oxidase_NM_dom_sf"/>
</dbReference>
<feature type="domain" description="Acyl-CoA dehydrogenase/oxidase N-terminal" evidence="13">
    <location>
        <begin position="80"/>
        <end position="159"/>
    </location>
</feature>
<keyword evidence="3 10" id="KW-0285">Flavoprotein</keyword>
<evidence type="ECO:0000313" key="16">
    <source>
        <dbReference type="Proteomes" id="UP000321595"/>
    </source>
</evidence>
<evidence type="ECO:0000259" key="11">
    <source>
        <dbReference type="Pfam" id="PF00441"/>
    </source>
</evidence>
<dbReference type="EMBL" id="CP042467">
    <property type="protein sequence ID" value="QED30137.1"/>
    <property type="molecule type" value="Genomic_DNA"/>
</dbReference>
<dbReference type="GO" id="GO:0016627">
    <property type="term" value="F:oxidoreductase activity, acting on the CH-CH group of donors"/>
    <property type="evidence" value="ECO:0007669"/>
    <property type="project" value="InterPro"/>
</dbReference>
<dbReference type="Gene3D" id="1.20.140.10">
    <property type="entry name" value="Butyryl-CoA Dehydrogenase, subunit A, domain 3"/>
    <property type="match status" value="1"/>
</dbReference>
<evidence type="ECO:0000256" key="7">
    <source>
        <dbReference type="ARBA" id="ARBA00058683"/>
    </source>
</evidence>
<proteinExistence type="inferred from homology"/>
<dbReference type="InterPro" id="IPR009075">
    <property type="entry name" value="AcylCo_DH/oxidase_C"/>
</dbReference>
<keyword evidence="5 10" id="KW-0560">Oxidoreductase</keyword>
<organism evidence="15 16">
    <name type="scientific">Microvenator marinus</name>
    <dbReference type="NCBI Taxonomy" id="2600177"/>
    <lineage>
        <taxon>Bacteria</taxon>
        <taxon>Deltaproteobacteria</taxon>
        <taxon>Bradymonadales</taxon>
        <taxon>Microvenatoraceae</taxon>
        <taxon>Microvenator</taxon>
    </lineage>
</organism>
<evidence type="ECO:0000259" key="14">
    <source>
        <dbReference type="Pfam" id="PF12806"/>
    </source>
</evidence>
<dbReference type="PANTHER" id="PTHR42803">
    <property type="entry name" value="ACYL-COA DEHYDROGENASE"/>
    <property type="match status" value="1"/>
</dbReference>
<evidence type="ECO:0000259" key="13">
    <source>
        <dbReference type="Pfam" id="PF02771"/>
    </source>
</evidence>
<dbReference type="Pfam" id="PF00441">
    <property type="entry name" value="Acyl-CoA_dh_1"/>
    <property type="match status" value="1"/>
</dbReference>
<dbReference type="AlphaFoldDB" id="A0A5B8XY74"/>
<name>A0A5B8XY74_9DELT</name>
<dbReference type="SUPFAM" id="SSF56645">
    <property type="entry name" value="Acyl-CoA dehydrogenase NM domain-like"/>
    <property type="match status" value="1"/>
</dbReference>
<dbReference type="InterPro" id="IPR013786">
    <property type="entry name" value="AcylCoA_DH/ox_N"/>
</dbReference>
<evidence type="ECO:0000256" key="6">
    <source>
        <dbReference type="ARBA" id="ARBA00051388"/>
    </source>
</evidence>
<feature type="domain" description="Acyl-CoA dehydrogenase/oxidase C-terminal" evidence="11">
    <location>
        <begin position="277"/>
        <end position="445"/>
    </location>
</feature>
<protein>
    <recommendedName>
        <fullName evidence="9">3-methylmercaptopropionyl-CoA dehydrogenase</fullName>
        <ecNumber evidence="8">1.3.99.41</ecNumber>
    </recommendedName>
</protein>
<sequence length="587" mass="65086">MEYYRAPLQDQMFALRTFKYQERVASLEKYQDYDIETMQALLESSADVLTKETMPLNKIGDKEGVKWDPETYEVTTATGFKEAYQTLVDNGMMSITGPLEYGGGGAPETFGSLISEIATATNKSFTMCSGLTRGLIEALVAHATEEQKQEYLPKLITGEWSGTMCLTEPQCGTDLGLITTKAEPQEDGSYKLTGTKIWITYGEHDMTSNIIHLVLARLPDAPEGIKGISTFVVPKFIDGERNQVYCSGLEHKMGIHASPTCVIELEGATGYLFGEPNKGMRSMFTMMNVARLHVGFEGIALSEISYQTALAFAKDRKQSRALDSSKSDPNAPADNILVHADVRRMLLNIKATNEGMRALATFVSIEHDVSVYHPDEKVREEAEDMVALLTPIVKAFFSERGFLNISEAMQVCGGAGYTADWNIEQYLRDERIAMIYEGTNHIQGLDLVGRKLPMHGGRLMQNFANRVTTLIRENKEDENMAPFIGPLKNASKVLTGVTMELAGQAMEDREVAGAVATNYLRLFGLVAIGFALTHQARYALDNPSPQSSTKLKTVKWYMDVILPEMDSLVKVIAASKSNMFEFDVEEF</sequence>
<dbReference type="Pfam" id="PF12806">
    <property type="entry name" value="Acyl-CoA_dh_C"/>
    <property type="match status" value="1"/>
</dbReference>
<evidence type="ECO:0000313" key="15">
    <source>
        <dbReference type="EMBL" id="QED30137.1"/>
    </source>
</evidence>
<evidence type="ECO:0000256" key="5">
    <source>
        <dbReference type="ARBA" id="ARBA00023002"/>
    </source>
</evidence>
<keyword evidence="4 10" id="KW-0274">FAD</keyword>
<keyword evidence="16" id="KW-1185">Reference proteome</keyword>
<dbReference type="Pfam" id="PF02771">
    <property type="entry name" value="Acyl-CoA_dh_N"/>
    <property type="match status" value="1"/>
</dbReference>
<comment type="cofactor">
    <cofactor evidence="1 10">
        <name>FAD</name>
        <dbReference type="ChEBI" id="CHEBI:57692"/>
    </cofactor>
</comment>
<dbReference type="RefSeq" id="WP_146963559.1">
    <property type="nucleotide sequence ID" value="NZ_CP042467.1"/>
</dbReference>
<dbReference type="Proteomes" id="UP000321595">
    <property type="component" value="Chromosome"/>
</dbReference>
<evidence type="ECO:0000256" key="8">
    <source>
        <dbReference type="ARBA" id="ARBA00066694"/>
    </source>
</evidence>
<dbReference type="GO" id="GO:0050660">
    <property type="term" value="F:flavin adenine dinucleotide binding"/>
    <property type="evidence" value="ECO:0007669"/>
    <property type="project" value="InterPro"/>
</dbReference>
<dbReference type="FunFam" id="2.40.110.10:FF:000031">
    <property type="entry name" value="Acyl-CoA dehydrogenase, putative"/>
    <property type="match status" value="1"/>
</dbReference>
<evidence type="ECO:0000256" key="3">
    <source>
        <dbReference type="ARBA" id="ARBA00022630"/>
    </source>
</evidence>
<comment type="similarity">
    <text evidence="2 10">Belongs to the acyl-CoA dehydrogenase family.</text>
</comment>
<feature type="domain" description="Acetyl-CoA dehydrogenase-like C-terminal" evidence="14">
    <location>
        <begin position="465"/>
        <end position="582"/>
    </location>
</feature>
<dbReference type="InterPro" id="IPR052166">
    <property type="entry name" value="Diverse_Acyl-CoA_DH"/>
</dbReference>
<dbReference type="KEGG" id="bbae:FRD01_23460"/>
<evidence type="ECO:0000256" key="10">
    <source>
        <dbReference type="RuleBase" id="RU362125"/>
    </source>
</evidence>
<dbReference type="InterPro" id="IPR006091">
    <property type="entry name" value="Acyl-CoA_Oxase/DH_mid-dom"/>
</dbReference>
<evidence type="ECO:0000256" key="1">
    <source>
        <dbReference type="ARBA" id="ARBA00001974"/>
    </source>
</evidence>
<evidence type="ECO:0000259" key="12">
    <source>
        <dbReference type="Pfam" id="PF02770"/>
    </source>
</evidence>
<dbReference type="InterPro" id="IPR037069">
    <property type="entry name" value="AcylCoA_DH/ox_N_sf"/>
</dbReference>
<feature type="domain" description="Acyl-CoA oxidase/dehydrogenase middle" evidence="12">
    <location>
        <begin position="164"/>
        <end position="266"/>
    </location>
</feature>
<evidence type="ECO:0000256" key="2">
    <source>
        <dbReference type="ARBA" id="ARBA00009347"/>
    </source>
</evidence>
<comment type="function">
    <text evidence="7">Involved in the assimilation of dimethylsulphoniopropionate (DMSP), an important compound in the fixation of carbon in marine phytoplankton, by mediating the conversion of 3-(methylthio)propanoyl-CoA (MMPA-CoA) to 3-(methylthio)acryloyl-CoA (MTA-CoA).</text>
</comment>
<dbReference type="InterPro" id="IPR025878">
    <property type="entry name" value="Acyl-CoA_dh-like_C_dom"/>
</dbReference>
<accession>A0A5B8XY74</accession>
<comment type="catalytic activity">
    <reaction evidence="6">
        <text>3-(methylsulfanyl)propanoyl-CoA + oxidized [electron-transfer flavoprotein] + H(+) = 3-(methylsulfanyl)acryloyl-CoA + reduced [electron-transfer flavoprotein]</text>
        <dbReference type="Rhea" id="RHEA:52612"/>
        <dbReference type="Rhea" id="RHEA-COMP:10685"/>
        <dbReference type="Rhea" id="RHEA-COMP:10686"/>
        <dbReference type="ChEBI" id="CHEBI:15378"/>
        <dbReference type="ChEBI" id="CHEBI:57692"/>
        <dbReference type="ChEBI" id="CHEBI:58307"/>
        <dbReference type="ChEBI" id="CHEBI:82815"/>
        <dbReference type="ChEBI" id="CHEBI:84994"/>
        <dbReference type="EC" id="1.3.99.41"/>
    </reaction>
    <physiologicalReaction direction="left-to-right" evidence="6">
        <dbReference type="Rhea" id="RHEA:52613"/>
    </physiologicalReaction>
</comment>